<reference evidence="1 2" key="1">
    <citation type="submission" date="2024-01" db="EMBL/GenBank/DDBJ databases">
        <title>The genomes of 5 underutilized Papilionoideae crops provide insights into root nodulation and disease resistanc.</title>
        <authorList>
            <person name="Yuan L."/>
        </authorList>
    </citation>
    <scope>NUCLEOTIDE SEQUENCE [LARGE SCALE GENOMIC DNA]</scope>
    <source>
        <strain evidence="1">ZHUSHIDOU_FW_LH</strain>
        <tissue evidence="1">Leaf</tissue>
    </source>
</reference>
<organism evidence="1 2">
    <name type="scientific">Crotalaria pallida</name>
    <name type="common">Smooth rattlebox</name>
    <name type="synonym">Crotalaria striata</name>
    <dbReference type="NCBI Taxonomy" id="3830"/>
    <lineage>
        <taxon>Eukaryota</taxon>
        <taxon>Viridiplantae</taxon>
        <taxon>Streptophyta</taxon>
        <taxon>Embryophyta</taxon>
        <taxon>Tracheophyta</taxon>
        <taxon>Spermatophyta</taxon>
        <taxon>Magnoliopsida</taxon>
        <taxon>eudicotyledons</taxon>
        <taxon>Gunneridae</taxon>
        <taxon>Pentapetalae</taxon>
        <taxon>rosids</taxon>
        <taxon>fabids</taxon>
        <taxon>Fabales</taxon>
        <taxon>Fabaceae</taxon>
        <taxon>Papilionoideae</taxon>
        <taxon>50 kb inversion clade</taxon>
        <taxon>genistoids sensu lato</taxon>
        <taxon>core genistoids</taxon>
        <taxon>Crotalarieae</taxon>
        <taxon>Crotalaria</taxon>
    </lineage>
</organism>
<dbReference type="Proteomes" id="UP001372338">
    <property type="component" value="Unassembled WGS sequence"/>
</dbReference>
<keyword evidence="2" id="KW-1185">Reference proteome</keyword>
<dbReference type="InterPro" id="IPR026058">
    <property type="entry name" value="LIPIN"/>
</dbReference>
<dbReference type="GO" id="GO:0008195">
    <property type="term" value="F:phosphatidate phosphatase activity"/>
    <property type="evidence" value="ECO:0007669"/>
    <property type="project" value="TreeGrafter"/>
</dbReference>
<accession>A0AAN9EZT0</accession>
<protein>
    <submittedName>
        <fullName evidence="1">Uncharacterized protein</fullName>
    </submittedName>
</protein>
<evidence type="ECO:0000313" key="1">
    <source>
        <dbReference type="EMBL" id="KAK7266682.1"/>
    </source>
</evidence>
<dbReference type="EMBL" id="JAYWIO010000004">
    <property type="protein sequence ID" value="KAK7266682.1"/>
    <property type="molecule type" value="Genomic_DNA"/>
</dbReference>
<evidence type="ECO:0000313" key="2">
    <source>
        <dbReference type="Proteomes" id="UP001372338"/>
    </source>
</evidence>
<proteinExistence type="predicted"/>
<dbReference type="AlphaFoldDB" id="A0AAN9EZT0"/>
<sequence>MAKREASNAMELTRLRFMFSRHHHRSDVLGQFMPLVGVDWSQTGVTHLFTAIKVRFSCQCDNVVKS</sequence>
<dbReference type="PANTHER" id="PTHR12181:SF12">
    <property type="entry name" value="PHOSPHATIDATE PHOSPHATASE"/>
    <property type="match status" value="1"/>
</dbReference>
<gene>
    <name evidence="1" type="ORF">RIF29_19332</name>
</gene>
<dbReference type="PANTHER" id="PTHR12181">
    <property type="entry name" value="LIPIN"/>
    <property type="match status" value="1"/>
</dbReference>
<comment type="caution">
    <text evidence="1">The sequence shown here is derived from an EMBL/GenBank/DDBJ whole genome shotgun (WGS) entry which is preliminary data.</text>
</comment>
<name>A0AAN9EZT0_CROPI</name>